<gene>
    <name evidence="1" type="ORF">T4D_14400</name>
</gene>
<evidence type="ECO:0000313" key="1">
    <source>
        <dbReference type="EMBL" id="KRY87447.1"/>
    </source>
</evidence>
<evidence type="ECO:0000313" key="2">
    <source>
        <dbReference type="Proteomes" id="UP000054995"/>
    </source>
</evidence>
<accession>A0A0V1FN24</accession>
<dbReference type="AlphaFoldDB" id="A0A0V1FN24"/>
<sequence length="49" mass="5700">MLPCICYGCLGFAAALRLLTEEKPKAAIARYRYRWTPLAYRGYCCIYVF</sequence>
<dbReference type="Proteomes" id="UP000054995">
    <property type="component" value="Unassembled WGS sequence"/>
</dbReference>
<protein>
    <submittedName>
        <fullName evidence="1">Uncharacterized protein</fullName>
    </submittedName>
</protein>
<reference evidence="1 2" key="1">
    <citation type="submission" date="2015-01" db="EMBL/GenBank/DDBJ databases">
        <title>Evolution of Trichinella species and genotypes.</title>
        <authorList>
            <person name="Korhonen P.K."/>
            <person name="Edoardo P."/>
            <person name="Giuseppe L.R."/>
            <person name="Gasser R.B."/>
        </authorList>
    </citation>
    <scope>NUCLEOTIDE SEQUENCE [LARGE SCALE GENOMIC DNA]</scope>
    <source>
        <strain evidence="1">ISS470</strain>
    </source>
</reference>
<dbReference type="EMBL" id="JYDT01000055">
    <property type="protein sequence ID" value="KRY87447.1"/>
    <property type="molecule type" value="Genomic_DNA"/>
</dbReference>
<organism evidence="1 2">
    <name type="scientific">Trichinella pseudospiralis</name>
    <name type="common">Parasitic roundworm</name>
    <dbReference type="NCBI Taxonomy" id="6337"/>
    <lineage>
        <taxon>Eukaryota</taxon>
        <taxon>Metazoa</taxon>
        <taxon>Ecdysozoa</taxon>
        <taxon>Nematoda</taxon>
        <taxon>Enoplea</taxon>
        <taxon>Dorylaimia</taxon>
        <taxon>Trichinellida</taxon>
        <taxon>Trichinellidae</taxon>
        <taxon>Trichinella</taxon>
    </lineage>
</organism>
<proteinExistence type="predicted"/>
<keyword evidence="2" id="KW-1185">Reference proteome</keyword>
<name>A0A0V1FN24_TRIPS</name>
<comment type="caution">
    <text evidence="1">The sequence shown here is derived from an EMBL/GenBank/DDBJ whole genome shotgun (WGS) entry which is preliminary data.</text>
</comment>